<keyword evidence="3" id="KW-1185">Reference proteome</keyword>
<feature type="transmembrane region" description="Helical" evidence="1">
    <location>
        <begin position="106"/>
        <end position="128"/>
    </location>
</feature>
<dbReference type="Proteomes" id="UP000468591">
    <property type="component" value="Unassembled WGS sequence"/>
</dbReference>
<name>A0A6P0CGE2_9RHOB</name>
<evidence type="ECO:0000313" key="3">
    <source>
        <dbReference type="Proteomes" id="UP000468591"/>
    </source>
</evidence>
<dbReference type="EMBL" id="JAABNT010000008">
    <property type="protein sequence ID" value="NEK23534.1"/>
    <property type="molecule type" value="Genomic_DNA"/>
</dbReference>
<accession>A0A6P0CGE2</accession>
<reference evidence="2 3" key="1">
    <citation type="submission" date="2020-01" db="EMBL/GenBank/DDBJ databases">
        <title>Sulfitobacter sediminilitoris sp. nov., isolated from a tidal flat.</title>
        <authorList>
            <person name="Park S."/>
            <person name="Yoon J.-H."/>
        </authorList>
    </citation>
    <scope>NUCLEOTIDE SEQUENCE [LARGE SCALE GENOMIC DNA]</scope>
    <source>
        <strain evidence="2 3">JBTF-M27</strain>
    </source>
</reference>
<feature type="transmembrane region" description="Helical" evidence="1">
    <location>
        <begin position="134"/>
        <end position="156"/>
    </location>
</feature>
<evidence type="ECO:0000313" key="2">
    <source>
        <dbReference type="EMBL" id="NEK23534.1"/>
    </source>
</evidence>
<keyword evidence="1" id="KW-0472">Membrane</keyword>
<keyword evidence="1" id="KW-0812">Transmembrane</keyword>
<feature type="transmembrane region" description="Helical" evidence="1">
    <location>
        <begin position="31"/>
        <end position="51"/>
    </location>
</feature>
<comment type="caution">
    <text evidence="2">The sequence shown here is derived from an EMBL/GenBank/DDBJ whole genome shotgun (WGS) entry which is preliminary data.</text>
</comment>
<dbReference type="AlphaFoldDB" id="A0A6P0CGE2"/>
<feature type="transmembrane region" description="Helical" evidence="1">
    <location>
        <begin position="71"/>
        <end position="94"/>
    </location>
</feature>
<sequence length="161" mass="17636">MAATQDIIATYRGPGKVMRRMLDRGVREDRALIYLMIGCLMVFVAQTPRLAREAFETGQELQMLLGASLMAWLFIAPLLLYVIAGLTAGVARIFRAKLTGYGARMALFWALLASCPLMLLWGLTAGFVGPGIEMTLVGVLWFAAFTWFWVSGLIAAGREAA</sequence>
<organism evidence="2 3">
    <name type="scientific">Sulfitobacter sediminilitoris</name>
    <dbReference type="NCBI Taxonomy" id="2698830"/>
    <lineage>
        <taxon>Bacteria</taxon>
        <taxon>Pseudomonadati</taxon>
        <taxon>Pseudomonadota</taxon>
        <taxon>Alphaproteobacteria</taxon>
        <taxon>Rhodobacterales</taxon>
        <taxon>Roseobacteraceae</taxon>
        <taxon>Sulfitobacter</taxon>
    </lineage>
</organism>
<proteinExistence type="predicted"/>
<keyword evidence="1" id="KW-1133">Transmembrane helix</keyword>
<gene>
    <name evidence="2" type="ORF">GV827_14100</name>
</gene>
<evidence type="ECO:0000256" key="1">
    <source>
        <dbReference type="SAM" id="Phobius"/>
    </source>
</evidence>
<dbReference type="RefSeq" id="WP_164354455.1">
    <property type="nucleotide sequence ID" value="NZ_JAABNT010000008.1"/>
</dbReference>
<protein>
    <submittedName>
        <fullName evidence="2">YIP1 family protein</fullName>
    </submittedName>
</protein>